<feature type="transmembrane region" description="Helical" evidence="10">
    <location>
        <begin position="425"/>
        <end position="442"/>
    </location>
</feature>
<feature type="domain" description="Cytochrome c assembly protein" evidence="11">
    <location>
        <begin position="89"/>
        <end position="295"/>
    </location>
</feature>
<feature type="transmembrane region" description="Helical" evidence="10">
    <location>
        <begin position="40"/>
        <end position="62"/>
    </location>
</feature>
<feature type="transmembrane region" description="Helical" evidence="10">
    <location>
        <begin position="249"/>
        <end position="265"/>
    </location>
</feature>
<evidence type="ECO:0000256" key="7">
    <source>
        <dbReference type="ARBA" id="ARBA00022989"/>
    </source>
</evidence>
<evidence type="ECO:0000256" key="6">
    <source>
        <dbReference type="ARBA" id="ARBA00022748"/>
    </source>
</evidence>
<evidence type="ECO:0000256" key="4">
    <source>
        <dbReference type="ARBA" id="ARBA00022519"/>
    </source>
</evidence>
<feature type="transmembrane region" description="Helical" evidence="10">
    <location>
        <begin position="96"/>
        <end position="114"/>
    </location>
</feature>
<keyword evidence="6" id="KW-0201">Cytochrome c-type biogenesis</keyword>
<dbReference type="PRINTS" id="PR01411">
    <property type="entry name" value="CCMFBIOGNSIS"/>
</dbReference>
<evidence type="ECO:0000256" key="5">
    <source>
        <dbReference type="ARBA" id="ARBA00022692"/>
    </source>
</evidence>
<feature type="transmembrane region" description="Helical" evidence="10">
    <location>
        <begin position="352"/>
        <end position="373"/>
    </location>
</feature>
<feature type="transmembrane region" description="Helical" evidence="10">
    <location>
        <begin position="209"/>
        <end position="229"/>
    </location>
</feature>
<reference evidence="13 14" key="1">
    <citation type="submission" date="2021-12" db="EMBL/GenBank/DDBJ databases">
        <title>Genome seq of p7.</title>
        <authorList>
            <person name="Seo T."/>
        </authorList>
    </citation>
    <scope>NUCLEOTIDE SEQUENCE [LARGE SCALE GENOMIC DNA]</scope>
    <source>
        <strain evidence="13 14">P7</strain>
    </source>
</reference>
<keyword evidence="4" id="KW-0997">Cell inner membrane</keyword>
<keyword evidence="5 10" id="KW-0812">Transmembrane</keyword>
<accession>A0ABS8XCE2</accession>
<feature type="transmembrane region" description="Helical" evidence="10">
    <location>
        <begin position="490"/>
        <end position="509"/>
    </location>
</feature>
<feature type="transmembrane region" description="Helical" evidence="10">
    <location>
        <begin position="177"/>
        <end position="197"/>
    </location>
</feature>
<dbReference type="Pfam" id="PF01578">
    <property type="entry name" value="Cytochrom_C_asm"/>
    <property type="match status" value="1"/>
</dbReference>
<evidence type="ECO:0000256" key="10">
    <source>
        <dbReference type="SAM" id="Phobius"/>
    </source>
</evidence>
<evidence type="ECO:0000256" key="2">
    <source>
        <dbReference type="ARBA" id="ARBA00009186"/>
    </source>
</evidence>
<feature type="transmembrane region" description="Helical" evidence="10">
    <location>
        <begin position="312"/>
        <end position="331"/>
    </location>
</feature>
<feature type="transmembrane region" description="Helical" evidence="10">
    <location>
        <begin position="448"/>
        <end position="469"/>
    </location>
</feature>
<evidence type="ECO:0000256" key="8">
    <source>
        <dbReference type="ARBA" id="ARBA00023136"/>
    </source>
</evidence>
<evidence type="ECO:0000256" key="3">
    <source>
        <dbReference type="ARBA" id="ARBA00022475"/>
    </source>
</evidence>
<dbReference type="Proteomes" id="UP001201463">
    <property type="component" value="Unassembled WGS sequence"/>
</dbReference>
<dbReference type="PRINTS" id="PR01410">
    <property type="entry name" value="CCBIOGENESIS"/>
</dbReference>
<comment type="function">
    <text evidence="9">Required for the biogenesis of c-type cytochromes. Possible subunit of a heme lyase.</text>
</comment>
<keyword evidence="8 10" id="KW-0472">Membrane</keyword>
<dbReference type="PANTHER" id="PTHR43653">
    <property type="entry name" value="CYTOCHROME C ASSEMBLY PROTEIN-RELATED"/>
    <property type="match status" value="1"/>
</dbReference>
<keyword evidence="7 10" id="KW-1133">Transmembrane helix</keyword>
<dbReference type="RefSeq" id="WP_233388930.1">
    <property type="nucleotide sequence ID" value="NZ_JAJTWT010000001.1"/>
</dbReference>
<dbReference type="GO" id="GO:0016829">
    <property type="term" value="F:lyase activity"/>
    <property type="evidence" value="ECO:0007669"/>
    <property type="project" value="UniProtKB-KW"/>
</dbReference>
<comment type="subcellular location">
    <subcellularLocation>
        <location evidence="1">Cell inner membrane</location>
        <topology evidence="1">Multi-pass membrane protein</topology>
    </subcellularLocation>
</comment>
<dbReference type="InterPro" id="IPR003568">
    <property type="entry name" value="Cyt_c_biogenesis_CcmF"/>
</dbReference>
<feature type="transmembrane region" description="Helical" evidence="10">
    <location>
        <begin position="393"/>
        <end position="413"/>
    </location>
</feature>
<gene>
    <name evidence="13" type="ORF">LXT12_01960</name>
</gene>
<dbReference type="InterPro" id="IPR003567">
    <property type="entry name" value="Cyt_c_biogenesis"/>
</dbReference>
<dbReference type="PANTHER" id="PTHR43653:SF1">
    <property type="entry name" value="CYTOCHROME C-TYPE BIOGENESIS PROTEIN CCMF"/>
    <property type="match status" value="1"/>
</dbReference>
<keyword evidence="13" id="KW-0456">Lyase</keyword>
<comment type="similarity">
    <text evidence="2">Belongs to the CcmF/CycK/Ccl1/NrfE/CcsA family.</text>
</comment>
<evidence type="ECO:0000256" key="1">
    <source>
        <dbReference type="ARBA" id="ARBA00004429"/>
    </source>
</evidence>
<evidence type="ECO:0000259" key="11">
    <source>
        <dbReference type="Pfam" id="PF01578"/>
    </source>
</evidence>
<protein>
    <submittedName>
        <fullName evidence="13">Heme lyase CcmF/NrfE family subunit</fullName>
    </submittedName>
</protein>
<feature type="transmembrane region" description="Helical" evidence="10">
    <location>
        <begin position="614"/>
        <end position="633"/>
    </location>
</feature>
<comment type="caution">
    <text evidence="13">The sequence shown here is derived from an EMBL/GenBank/DDBJ whole genome shotgun (WGS) entry which is preliminary data.</text>
</comment>
<evidence type="ECO:0000313" key="13">
    <source>
        <dbReference type="EMBL" id="MCE4536024.1"/>
    </source>
</evidence>
<dbReference type="InterPro" id="IPR032523">
    <property type="entry name" value="CcmF_C"/>
</dbReference>
<dbReference type="NCBIfam" id="TIGR00353">
    <property type="entry name" value="nrfE"/>
    <property type="match status" value="1"/>
</dbReference>
<proteinExistence type="inferred from homology"/>
<evidence type="ECO:0000256" key="9">
    <source>
        <dbReference type="ARBA" id="ARBA00037230"/>
    </source>
</evidence>
<name>A0ABS8XCE2_9BURK</name>
<dbReference type="InterPro" id="IPR002541">
    <property type="entry name" value="Cyt_c_assembly"/>
</dbReference>
<evidence type="ECO:0000313" key="14">
    <source>
        <dbReference type="Proteomes" id="UP001201463"/>
    </source>
</evidence>
<evidence type="ECO:0000259" key="12">
    <source>
        <dbReference type="Pfam" id="PF16327"/>
    </source>
</evidence>
<feature type="transmembrane region" description="Helical" evidence="10">
    <location>
        <begin position="121"/>
        <end position="142"/>
    </location>
</feature>
<dbReference type="EMBL" id="JAJTWT010000001">
    <property type="protein sequence ID" value="MCE4536024.1"/>
    <property type="molecule type" value="Genomic_DNA"/>
</dbReference>
<dbReference type="Pfam" id="PF16327">
    <property type="entry name" value="CcmF_C"/>
    <property type="match status" value="1"/>
</dbReference>
<feature type="transmembrane region" description="Helical" evidence="10">
    <location>
        <begin position="6"/>
        <end position="28"/>
    </location>
</feature>
<organism evidence="13 14">
    <name type="scientific">Pelomonas caseinilytica</name>
    <dbReference type="NCBI Taxonomy" id="2906763"/>
    <lineage>
        <taxon>Bacteria</taxon>
        <taxon>Pseudomonadati</taxon>
        <taxon>Pseudomonadota</taxon>
        <taxon>Betaproteobacteria</taxon>
        <taxon>Burkholderiales</taxon>
        <taxon>Sphaerotilaceae</taxon>
        <taxon>Roseateles</taxon>
    </lineage>
</organism>
<keyword evidence="3" id="KW-1003">Cell membrane</keyword>
<keyword evidence="14" id="KW-1185">Reference proteome</keyword>
<feature type="domain" description="Cytochrome c-type biogenesis protein CcmF C-terminal" evidence="12">
    <location>
        <begin position="315"/>
        <end position="635"/>
    </location>
</feature>
<sequence>MTAELGHLALWLALGACALQAFVPLWALRRRQADWLALTRPVAFATAALVALAFACLTLCFVQDDFSVLYVAEHSNTALPLAYKVAGVWGGHEGSLLLWLLMLQVWTVAVALASGRLPEALVTRLLTVLAWVALGFLLFMLLTSNPFERLWPAPPDGRDLNPLLQDPGMVIHPPMLYMGYVGFSVAFAFAIAALLSGELDAQWARWTRPWTTAAWVFLTLGIALGSGWAYYELGWGGWWFWDPVENASFMPWLVGTALMHSLAVTEKRGAFKSWTVLMAILAFSLSLLGTFLVRSGVLSSVHAFASDPKRGLFILALLGITVGGALGLYAWRAARVGLGARFALLSRETLLLVNNVVLLAAAGAVLLGTLYPLVLDALGLGKISVGVPYFEAVFAPLMAPVLFLMALGPLARWKQAEAAPLLRRLRWALGVSVATGVLASWAAGRIGWASAAGLAAACWILLNLAADLWPAHGGWRRLSTHLGQIGRATWGMTLAHAGVAVFIIGVTMVKGYEVEKDVRVHAGETVTMAGYQFRFDGTRDLAGPNYQAVQAGVSVTRDGAPVAFLAPEKRVYRVQQNPMTEAAIDPGFTRDLYVALGEPLPDGGWTLRVYVKPFVDWIWGGCLLMALGGALAASDARYRRRRRAAQPAPAAMPLKEELA</sequence>
<feature type="transmembrane region" description="Helical" evidence="10">
    <location>
        <begin position="274"/>
        <end position="292"/>
    </location>
</feature>
<dbReference type="NCBIfam" id="NF007691">
    <property type="entry name" value="PRK10369.1"/>
    <property type="match status" value="1"/>
</dbReference>